<dbReference type="FunFam" id="3.40.980.10:FF:000004">
    <property type="entry name" value="Molybdopterin molybdenumtransferase"/>
    <property type="match status" value="1"/>
</dbReference>
<comment type="catalytic activity">
    <reaction evidence="10">
        <text>adenylyl-molybdopterin + molybdate = Mo-molybdopterin + AMP + H(+)</text>
        <dbReference type="Rhea" id="RHEA:35047"/>
        <dbReference type="ChEBI" id="CHEBI:15378"/>
        <dbReference type="ChEBI" id="CHEBI:36264"/>
        <dbReference type="ChEBI" id="CHEBI:62727"/>
        <dbReference type="ChEBI" id="CHEBI:71302"/>
        <dbReference type="ChEBI" id="CHEBI:456215"/>
        <dbReference type="EC" id="2.10.1.1"/>
    </reaction>
</comment>
<dbReference type="SUPFAM" id="SSF53218">
    <property type="entry name" value="Molybdenum cofactor biosynthesis proteins"/>
    <property type="match status" value="1"/>
</dbReference>
<dbReference type="Pfam" id="PF03453">
    <property type="entry name" value="MoeA_N"/>
    <property type="match status" value="1"/>
</dbReference>
<evidence type="ECO:0000256" key="3">
    <source>
        <dbReference type="ARBA" id="ARBA00005046"/>
    </source>
</evidence>
<dbReference type="RefSeq" id="WP_075636045.1">
    <property type="nucleotide sequence ID" value="NZ_MKIO01000038.1"/>
</dbReference>
<name>A0A1Q9AFQ9_9HYPH</name>
<comment type="caution">
    <text evidence="13">The sequence shown here is derived from an EMBL/GenBank/DDBJ whole genome shotgun (WGS) entry which is preliminary data.</text>
</comment>
<evidence type="ECO:0000313" key="14">
    <source>
        <dbReference type="Proteomes" id="UP000186143"/>
    </source>
</evidence>
<dbReference type="Pfam" id="PF00994">
    <property type="entry name" value="MoCF_biosynth"/>
    <property type="match status" value="1"/>
</dbReference>
<feature type="domain" description="MoaB/Mog" evidence="12">
    <location>
        <begin position="179"/>
        <end position="318"/>
    </location>
</feature>
<dbReference type="FunFam" id="2.170.190.11:FF:000001">
    <property type="entry name" value="Molybdopterin molybdenumtransferase"/>
    <property type="match status" value="1"/>
</dbReference>
<dbReference type="SMART" id="SM00852">
    <property type="entry name" value="MoCF_biosynth"/>
    <property type="match status" value="1"/>
</dbReference>
<dbReference type="InterPro" id="IPR038987">
    <property type="entry name" value="MoeA-like"/>
</dbReference>
<evidence type="ECO:0000313" key="13">
    <source>
        <dbReference type="EMBL" id="OLP53800.1"/>
    </source>
</evidence>
<comment type="cofactor">
    <cofactor evidence="1 11">
        <name>Mg(2+)</name>
        <dbReference type="ChEBI" id="CHEBI:18420"/>
    </cofactor>
</comment>
<dbReference type="SUPFAM" id="SSF63867">
    <property type="entry name" value="MoeA C-terminal domain-like"/>
    <property type="match status" value="1"/>
</dbReference>
<evidence type="ECO:0000256" key="1">
    <source>
        <dbReference type="ARBA" id="ARBA00001946"/>
    </source>
</evidence>
<dbReference type="InterPro" id="IPR005110">
    <property type="entry name" value="MoeA_linker/N"/>
</dbReference>
<organism evidence="13 14">
    <name type="scientific">Xaviernesmea rhizosphaerae</name>
    <dbReference type="NCBI Taxonomy" id="1672749"/>
    <lineage>
        <taxon>Bacteria</taxon>
        <taxon>Pseudomonadati</taxon>
        <taxon>Pseudomonadota</taxon>
        <taxon>Alphaproteobacteria</taxon>
        <taxon>Hyphomicrobiales</taxon>
        <taxon>Rhizobiaceae</taxon>
        <taxon>Rhizobium/Agrobacterium group</taxon>
        <taxon>Xaviernesmea</taxon>
    </lineage>
</organism>
<evidence type="ECO:0000256" key="7">
    <source>
        <dbReference type="ARBA" id="ARBA00022723"/>
    </source>
</evidence>
<dbReference type="GO" id="GO:0005829">
    <property type="term" value="C:cytosol"/>
    <property type="evidence" value="ECO:0007669"/>
    <property type="project" value="TreeGrafter"/>
</dbReference>
<dbReference type="Gene3D" id="2.170.190.11">
    <property type="entry name" value="Molybdopterin biosynthesis moea protein, domain 3"/>
    <property type="match status" value="1"/>
</dbReference>
<dbReference type="UniPathway" id="UPA00344"/>
<dbReference type="PANTHER" id="PTHR10192:SF5">
    <property type="entry name" value="GEPHYRIN"/>
    <property type="match status" value="1"/>
</dbReference>
<evidence type="ECO:0000256" key="11">
    <source>
        <dbReference type="RuleBase" id="RU365090"/>
    </source>
</evidence>
<keyword evidence="8 11" id="KW-0460">Magnesium</keyword>
<keyword evidence="6 11" id="KW-0808">Transferase</keyword>
<reference evidence="13 14" key="1">
    <citation type="submission" date="2016-09" db="EMBL/GenBank/DDBJ databases">
        <title>Rhizobium sp. nov., a novel species isolated from the rice rhizosphere.</title>
        <authorList>
            <person name="Zhao J."/>
            <person name="Zhang X."/>
        </authorList>
    </citation>
    <scope>NUCLEOTIDE SEQUENCE [LARGE SCALE GENOMIC DNA]</scope>
    <source>
        <strain evidence="13 14">MH17</strain>
    </source>
</reference>
<evidence type="ECO:0000256" key="2">
    <source>
        <dbReference type="ARBA" id="ARBA00002901"/>
    </source>
</evidence>
<dbReference type="InterPro" id="IPR036425">
    <property type="entry name" value="MoaB/Mog-like_dom_sf"/>
</dbReference>
<dbReference type="GO" id="GO:0061599">
    <property type="term" value="F:molybdopterin molybdotransferase activity"/>
    <property type="evidence" value="ECO:0007669"/>
    <property type="project" value="UniProtKB-UniRule"/>
</dbReference>
<dbReference type="InterPro" id="IPR036135">
    <property type="entry name" value="MoeA_linker/N_sf"/>
</dbReference>
<proteinExistence type="inferred from homology"/>
<dbReference type="Gene3D" id="3.40.980.10">
    <property type="entry name" value="MoaB/Mog-like domain"/>
    <property type="match status" value="1"/>
</dbReference>
<sequence>MALLPVDEAIARLLALAKPIARIVEKPLAEAQGLVLAEDVTACVTFPAFDNSAMDGYALRHEDIAAGAVELTVIGESAAGRGFSGRVAPFQTVRIFTGAPLPEGADTVLMQEDAEALDAQRIRTRFTPAKGRHIRPRGQDFKEGETLLFAGERLDAGRLTLAAGMNRPRLPVFAPPRVAILSTGDELVAPGETPGPDQIVASNAFGVAALARENGAEVLDLGLVPDRADAIAEAVARARQAGADVLVTLGGASVGDHDLVQSSLLALGMELDFWKIAMRPGKPLMVGRLEGMPVLGLPGNPVSSLVCALLFLEPLVALLARRSPPARAGEALLAEPLPANDTRQDYVRARLTRDDQGRLLAHPFARQDSSMMRVFAASDALIVRPVGAPALAAGDPCPILMLRPV</sequence>
<accession>A0A1Q9AFQ9</accession>
<protein>
    <recommendedName>
        <fullName evidence="11">Molybdopterin molybdenumtransferase</fullName>
        <ecNumber evidence="11">2.10.1.1</ecNumber>
    </recommendedName>
</protein>
<evidence type="ECO:0000256" key="10">
    <source>
        <dbReference type="ARBA" id="ARBA00047317"/>
    </source>
</evidence>
<dbReference type="InterPro" id="IPR036688">
    <property type="entry name" value="MoeA_C_domain_IV_sf"/>
</dbReference>
<dbReference type="SUPFAM" id="SSF63882">
    <property type="entry name" value="MoeA N-terminal region -like"/>
    <property type="match status" value="1"/>
</dbReference>
<dbReference type="PANTHER" id="PTHR10192">
    <property type="entry name" value="MOLYBDOPTERIN BIOSYNTHESIS PROTEIN"/>
    <property type="match status" value="1"/>
</dbReference>
<dbReference type="InterPro" id="IPR008284">
    <property type="entry name" value="MoCF_biosynth_CS"/>
</dbReference>
<dbReference type="OrthoDB" id="9804758at2"/>
<dbReference type="NCBIfam" id="TIGR00177">
    <property type="entry name" value="molyb_syn"/>
    <property type="match status" value="1"/>
</dbReference>
<dbReference type="NCBIfam" id="NF045515">
    <property type="entry name" value="Glp_gephyrin"/>
    <property type="match status" value="1"/>
</dbReference>
<dbReference type="GO" id="GO:0046872">
    <property type="term" value="F:metal ion binding"/>
    <property type="evidence" value="ECO:0007669"/>
    <property type="project" value="UniProtKB-UniRule"/>
</dbReference>
<keyword evidence="5 11" id="KW-0500">Molybdenum</keyword>
<dbReference type="Pfam" id="PF03454">
    <property type="entry name" value="MoeA_C"/>
    <property type="match status" value="1"/>
</dbReference>
<dbReference type="EMBL" id="MKIO01000038">
    <property type="protein sequence ID" value="OLP53800.1"/>
    <property type="molecule type" value="Genomic_DNA"/>
</dbReference>
<evidence type="ECO:0000259" key="12">
    <source>
        <dbReference type="SMART" id="SM00852"/>
    </source>
</evidence>
<dbReference type="GO" id="GO:0006777">
    <property type="term" value="P:Mo-molybdopterin cofactor biosynthetic process"/>
    <property type="evidence" value="ECO:0007669"/>
    <property type="project" value="UniProtKB-UniRule"/>
</dbReference>
<comment type="similarity">
    <text evidence="4 11">Belongs to the MoeA family.</text>
</comment>
<dbReference type="AlphaFoldDB" id="A0A1Q9AFQ9"/>
<dbReference type="CDD" id="cd00887">
    <property type="entry name" value="MoeA"/>
    <property type="match status" value="1"/>
</dbReference>
<keyword evidence="7 11" id="KW-0479">Metal-binding</keyword>
<evidence type="ECO:0000256" key="8">
    <source>
        <dbReference type="ARBA" id="ARBA00022842"/>
    </source>
</evidence>
<dbReference type="Proteomes" id="UP000186143">
    <property type="component" value="Unassembled WGS sequence"/>
</dbReference>
<dbReference type="InterPro" id="IPR005111">
    <property type="entry name" value="MoeA_C_domain_IV"/>
</dbReference>
<evidence type="ECO:0000256" key="9">
    <source>
        <dbReference type="ARBA" id="ARBA00023150"/>
    </source>
</evidence>
<dbReference type="EC" id="2.10.1.1" evidence="11"/>
<gene>
    <name evidence="13" type="ORF">BJF92_04180</name>
</gene>
<evidence type="ECO:0000256" key="5">
    <source>
        <dbReference type="ARBA" id="ARBA00022505"/>
    </source>
</evidence>
<dbReference type="InterPro" id="IPR001453">
    <property type="entry name" value="MoaB/Mog_dom"/>
</dbReference>
<evidence type="ECO:0000256" key="4">
    <source>
        <dbReference type="ARBA" id="ARBA00010763"/>
    </source>
</evidence>
<comment type="function">
    <text evidence="2 11">Catalyzes the insertion of molybdate into adenylated molybdopterin with the concomitant release of AMP.</text>
</comment>
<dbReference type="STRING" id="1672749.BJF92_04180"/>
<dbReference type="Gene3D" id="2.40.340.10">
    <property type="entry name" value="MoeA, C-terminal, domain IV"/>
    <property type="match status" value="1"/>
</dbReference>
<evidence type="ECO:0000256" key="6">
    <source>
        <dbReference type="ARBA" id="ARBA00022679"/>
    </source>
</evidence>
<keyword evidence="9 11" id="KW-0501">Molybdenum cofactor biosynthesis</keyword>
<dbReference type="Gene3D" id="3.90.105.10">
    <property type="entry name" value="Molybdopterin biosynthesis moea protein, domain 2"/>
    <property type="match status" value="1"/>
</dbReference>
<dbReference type="PROSITE" id="PS01079">
    <property type="entry name" value="MOCF_BIOSYNTHESIS_2"/>
    <property type="match status" value="1"/>
</dbReference>
<comment type="pathway">
    <text evidence="3 11">Cofactor biosynthesis; molybdopterin biosynthesis.</text>
</comment>